<dbReference type="InterPro" id="IPR037143">
    <property type="entry name" value="4-PPantetheinyl_Trfase_dom_sf"/>
</dbReference>
<evidence type="ECO:0000256" key="13">
    <source>
        <dbReference type="PIRSR" id="PIRSR603542-2"/>
    </source>
</evidence>
<evidence type="ECO:0000256" key="12">
    <source>
        <dbReference type="PIRSR" id="PIRSR603542-1"/>
    </source>
</evidence>
<evidence type="ECO:0000256" key="2">
    <source>
        <dbReference type="ARBA" id="ARBA00004993"/>
    </source>
</evidence>
<evidence type="ECO:0000313" key="16">
    <source>
        <dbReference type="EMBL" id="NOU52884.1"/>
    </source>
</evidence>
<dbReference type="AlphaFoldDB" id="A0A849VME1"/>
<dbReference type="GO" id="GO:0009366">
    <property type="term" value="C:enterobactin synthetase complex"/>
    <property type="evidence" value="ECO:0007669"/>
    <property type="project" value="InterPro"/>
</dbReference>
<dbReference type="Pfam" id="PF17837">
    <property type="entry name" value="4PPT_N"/>
    <property type="match status" value="1"/>
</dbReference>
<evidence type="ECO:0000256" key="11">
    <source>
        <dbReference type="ARBA" id="ARBA00049191"/>
    </source>
</evidence>
<feature type="binding site" evidence="12">
    <location>
        <position position="165"/>
    </location>
    <ligand>
        <name>CoA</name>
        <dbReference type="ChEBI" id="CHEBI:57287"/>
    </ligand>
</feature>
<evidence type="ECO:0000256" key="1">
    <source>
        <dbReference type="ARBA" id="ARBA00003937"/>
    </source>
</evidence>
<organism evidence="16 17">
    <name type="scientific">Pseudoalteromonas caenipelagi</name>
    <dbReference type="NCBI Taxonomy" id="2726988"/>
    <lineage>
        <taxon>Bacteria</taxon>
        <taxon>Pseudomonadati</taxon>
        <taxon>Pseudomonadota</taxon>
        <taxon>Gammaproteobacteria</taxon>
        <taxon>Alteromonadales</taxon>
        <taxon>Pseudoalteromonadaceae</taxon>
        <taxon>Pseudoalteromonas</taxon>
    </lineage>
</organism>
<comment type="subunit">
    <text evidence="4">EntB, EntD, EntE, and EntF form a multienzyme complex called enterobactin synthase.</text>
</comment>
<dbReference type="SUPFAM" id="SSF56214">
    <property type="entry name" value="4'-phosphopantetheinyl transferase"/>
    <property type="match status" value="1"/>
</dbReference>
<dbReference type="InterPro" id="IPR041354">
    <property type="entry name" value="4PPT_N"/>
</dbReference>
<dbReference type="RefSeq" id="WP_171627937.1">
    <property type="nucleotide sequence ID" value="NZ_JABBPG010000013.1"/>
</dbReference>
<comment type="pathway">
    <text evidence="2">Siderophore biosynthesis; enterobactin biosynthesis.</text>
</comment>
<proteinExistence type="inferred from homology"/>
<comment type="catalytic activity">
    <reaction evidence="10">
        <text>apo-[aryl-carrier protein] + CoA = holo-[aryl-carrier protein] + adenosine 3',5'-bisphosphate + H(+)</text>
        <dbReference type="Rhea" id="RHEA:48404"/>
        <dbReference type="Rhea" id="RHEA-COMP:15903"/>
        <dbReference type="Rhea" id="RHEA-COMP:17557"/>
        <dbReference type="ChEBI" id="CHEBI:15378"/>
        <dbReference type="ChEBI" id="CHEBI:29999"/>
        <dbReference type="ChEBI" id="CHEBI:57287"/>
        <dbReference type="ChEBI" id="CHEBI:58343"/>
        <dbReference type="ChEBI" id="CHEBI:64479"/>
    </reaction>
</comment>
<gene>
    <name evidence="16" type="ORF">HG263_20485</name>
</gene>
<dbReference type="GO" id="GO:0000287">
    <property type="term" value="F:magnesium ion binding"/>
    <property type="evidence" value="ECO:0007669"/>
    <property type="project" value="InterPro"/>
</dbReference>
<dbReference type="Gene3D" id="3.90.470.20">
    <property type="entry name" value="4'-phosphopantetheinyl transferase domain"/>
    <property type="match status" value="1"/>
</dbReference>
<keyword evidence="7" id="KW-0259">Enterobactin biosynthesis</keyword>
<feature type="binding site" evidence="13">
    <location>
        <position position="116"/>
    </location>
    <ligand>
        <name>Mg(2+)</name>
        <dbReference type="ChEBI" id="CHEBI:18420"/>
    </ligand>
</feature>
<feature type="binding site" evidence="13">
    <location>
        <position position="117"/>
    </location>
    <ligand>
        <name>Mg(2+)</name>
        <dbReference type="ChEBI" id="CHEBI:18420"/>
    </ligand>
</feature>
<dbReference type="GO" id="GO:0009239">
    <property type="term" value="P:enterobactin biosynthetic process"/>
    <property type="evidence" value="ECO:0007669"/>
    <property type="project" value="UniProtKB-UniPathway"/>
</dbReference>
<accession>A0A849VME1</accession>
<evidence type="ECO:0000256" key="4">
    <source>
        <dbReference type="ARBA" id="ARBA00011503"/>
    </source>
</evidence>
<feature type="domain" description="4'-phosphopantetheinyl transferase N-terminal" evidence="15">
    <location>
        <begin position="41"/>
        <end position="105"/>
    </location>
</feature>
<dbReference type="PANTHER" id="PTHR38096">
    <property type="entry name" value="ENTEROBACTIN SYNTHASE COMPONENT D"/>
    <property type="match status" value="1"/>
</dbReference>
<keyword evidence="13" id="KW-0479">Metal-binding</keyword>
<dbReference type="PANTHER" id="PTHR38096:SF1">
    <property type="entry name" value="ENTEROBACTIN SYNTHASE COMPONENT D"/>
    <property type="match status" value="1"/>
</dbReference>
<feature type="binding site" evidence="12">
    <location>
        <position position="50"/>
    </location>
    <ligand>
        <name>CoA</name>
        <dbReference type="ChEBI" id="CHEBI:57287"/>
    </ligand>
</feature>
<dbReference type="InterPro" id="IPR008278">
    <property type="entry name" value="4-PPantetheinyl_Trfase_dom"/>
</dbReference>
<keyword evidence="17" id="KW-1185">Reference proteome</keyword>
<reference evidence="16 17" key="1">
    <citation type="submission" date="2020-04" db="EMBL/GenBank/DDBJ databases">
        <title>Pseudoalteromonas caenipelagi sp. nov., isolated from a tidal flat.</title>
        <authorList>
            <person name="Park S."/>
            <person name="Yoon J.-H."/>
        </authorList>
    </citation>
    <scope>NUCLEOTIDE SEQUENCE [LARGE SCALE GENOMIC DNA]</scope>
    <source>
        <strain evidence="16 17">JBTF-M23</strain>
    </source>
</reference>
<comment type="function">
    <text evidence="1">Involved in the biosynthesis of the siderophore enterobactin (enterochelin), which is a macrocyclic trimeric lactone of N-(2,3-dihydroxybenzoyl)-serine. The serine trilactone serves as a scaffolding for the three catechol functionalities that provide hexadentate coordination for the tightly ligated iron(2+) atoms. Plays an essential role in the assembly of the enterobactin by catalyzing the transfer of the 4'-phosphopantetheine (Ppant) moiety from coenzyme A to the apo-domains of both EntB (ArCP domain) and EntF (PCP domain) to yield their holo-forms which make them competent for the activation of 2,3-dihydroxybenzoate (DHB) and L-serine, respectively.</text>
</comment>
<evidence type="ECO:0000256" key="5">
    <source>
        <dbReference type="ARBA" id="ARBA00019087"/>
    </source>
</evidence>
<dbReference type="Proteomes" id="UP000586305">
    <property type="component" value="Unassembled WGS sequence"/>
</dbReference>
<feature type="binding site" evidence="13">
    <location>
        <position position="118"/>
    </location>
    <ligand>
        <name>Mg(2+)</name>
        <dbReference type="ChEBI" id="CHEBI:18420"/>
    </ligand>
</feature>
<dbReference type="InterPro" id="IPR003542">
    <property type="entry name" value="Enbac_synth_compD-like"/>
</dbReference>
<evidence type="ECO:0000256" key="6">
    <source>
        <dbReference type="ARBA" id="ARBA00022679"/>
    </source>
</evidence>
<evidence type="ECO:0000256" key="8">
    <source>
        <dbReference type="ARBA" id="ARBA00029894"/>
    </source>
</evidence>
<dbReference type="Pfam" id="PF01648">
    <property type="entry name" value="ACPS"/>
    <property type="match status" value="1"/>
</dbReference>
<dbReference type="EMBL" id="JABBPG010000013">
    <property type="protein sequence ID" value="NOU52884.1"/>
    <property type="molecule type" value="Genomic_DNA"/>
</dbReference>
<evidence type="ECO:0000256" key="9">
    <source>
        <dbReference type="ARBA" id="ARBA00031996"/>
    </source>
</evidence>
<dbReference type="PRINTS" id="PR01399">
    <property type="entry name" value="ENTSNTHTASED"/>
</dbReference>
<comment type="caution">
    <text evidence="16">The sequence shown here is derived from an EMBL/GenBank/DDBJ whole genome shotgun (WGS) entry which is preliminary data.</text>
</comment>
<sequence length="230" mass="25752">MHYLPANPFKPLLDFPYHCCTFDVEQFEQTDFIKHHVVMPQKLNNAVPKRRAEYLAGRVCAQAALAKMGIKHVSIETAQDRAPIWPDGIIGSISHTQGIALAMTAPAHQLKGLGIDIEKPMSQTQETKLKGQILHPLETAIHATLAEHVPCPLTVMFSAKESVYKALYPSVKRFFGFEAAQLIDFDSQRLLFAITEPLSQTIHKGMKVEVLYQINEQLVLTECAFKDSLT</sequence>
<keyword evidence="6 16" id="KW-0808">Transferase</keyword>
<comment type="cofactor">
    <cofactor evidence="13">
        <name>Mg(2+)</name>
        <dbReference type="ChEBI" id="CHEBI:18420"/>
    </cofactor>
</comment>
<name>A0A849VME1_9GAMM</name>
<comment type="catalytic activity">
    <reaction evidence="11">
        <text>apo-[peptidyl-carrier protein] + CoA = holo-[peptidyl-carrier protein] + adenosine 3',5'-bisphosphate + H(+)</text>
        <dbReference type="Rhea" id="RHEA:46228"/>
        <dbReference type="Rhea" id="RHEA-COMP:11479"/>
        <dbReference type="Rhea" id="RHEA-COMP:11480"/>
        <dbReference type="ChEBI" id="CHEBI:15378"/>
        <dbReference type="ChEBI" id="CHEBI:29999"/>
        <dbReference type="ChEBI" id="CHEBI:57287"/>
        <dbReference type="ChEBI" id="CHEBI:58343"/>
        <dbReference type="ChEBI" id="CHEBI:64479"/>
    </reaction>
</comment>
<dbReference type="UniPathway" id="UPA00017"/>
<feature type="domain" description="4'-phosphopantetheinyl transferase" evidence="14">
    <location>
        <begin position="112"/>
        <end position="193"/>
    </location>
</feature>
<dbReference type="GO" id="GO:0005886">
    <property type="term" value="C:plasma membrane"/>
    <property type="evidence" value="ECO:0007669"/>
    <property type="project" value="TreeGrafter"/>
</dbReference>
<evidence type="ECO:0000259" key="14">
    <source>
        <dbReference type="Pfam" id="PF01648"/>
    </source>
</evidence>
<dbReference type="GO" id="GO:0008897">
    <property type="term" value="F:holo-[acyl-carrier-protein] synthase activity"/>
    <property type="evidence" value="ECO:0007669"/>
    <property type="project" value="InterPro"/>
</dbReference>
<evidence type="ECO:0000313" key="17">
    <source>
        <dbReference type="Proteomes" id="UP000586305"/>
    </source>
</evidence>
<feature type="binding site" evidence="12">
    <location>
        <position position="58"/>
    </location>
    <ligand>
        <name>CoA</name>
        <dbReference type="ChEBI" id="CHEBI:57287"/>
    </ligand>
</feature>
<feature type="binding site" evidence="12">
    <location>
        <position position="116"/>
    </location>
    <ligand>
        <name>CoA</name>
        <dbReference type="ChEBI" id="CHEBI:57287"/>
    </ligand>
</feature>
<evidence type="ECO:0000256" key="7">
    <source>
        <dbReference type="ARBA" id="ARBA00023191"/>
    </source>
</evidence>
<comment type="similarity">
    <text evidence="3">Belongs to the P-Pant transferase superfamily. EntD family.</text>
</comment>
<evidence type="ECO:0000256" key="3">
    <source>
        <dbReference type="ARBA" id="ARBA00008342"/>
    </source>
</evidence>
<feature type="binding site" evidence="12">
    <location>
        <begin position="94"/>
        <end position="95"/>
    </location>
    <ligand>
        <name>CoA</name>
        <dbReference type="ChEBI" id="CHEBI:57287"/>
    </ligand>
</feature>
<evidence type="ECO:0000256" key="10">
    <source>
        <dbReference type="ARBA" id="ARBA00049176"/>
    </source>
</evidence>
<protein>
    <recommendedName>
        <fullName evidence="5">Enterobactin synthase component D</fullName>
    </recommendedName>
    <alternativeName>
        <fullName evidence="8">4'-phosphopantetheinyl transferase EntD</fullName>
    </alternativeName>
    <alternativeName>
        <fullName evidence="9">Enterochelin synthase D</fullName>
    </alternativeName>
</protein>
<keyword evidence="13" id="KW-0460">Magnesium</keyword>
<feature type="binding site" evidence="12">
    <location>
        <position position="161"/>
    </location>
    <ligand>
        <name>CoA</name>
        <dbReference type="ChEBI" id="CHEBI:57287"/>
    </ligand>
</feature>
<evidence type="ECO:0000259" key="15">
    <source>
        <dbReference type="Pfam" id="PF17837"/>
    </source>
</evidence>